<dbReference type="EMBL" id="JARBHB010000005">
    <property type="protein sequence ID" value="KAJ8883884.1"/>
    <property type="molecule type" value="Genomic_DNA"/>
</dbReference>
<keyword evidence="2" id="KW-1185">Reference proteome</keyword>
<organism evidence="1 2">
    <name type="scientific">Dryococelus australis</name>
    <dbReference type="NCBI Taxonomy" id="614101"/>
    <lineage>
        <taxon>Eukaryota</taxon>
        <taxon>Metazoa</taxon>
        <taxon>Ecdysozoa</taxon>
        <taxon>Arthropoda</taxon>
        <taxon>Hexapoda</taxon>
        <taxon>Insecta</taxon>
        <taxon>Pterygota</taxon>
        <taxon>Neoptera</taxon>
        <taxon>Polyneoptera</taxon>
        <taxon>Phasmatodea</taxon>
        <taxon>Verophasmatodea</taxon>
        <taxon>Anareolatae</taxon>
        <taxon>Phasmatidae</taxon>
        <taxon>Eurycanthinae</taxon>
        <taxon>Dryococelus</taxon>
    </lineage>
</organism>
<protein>
    <submittedName>
        <fullName evidence="1">Uncharacterized protein</fullName>
    </submittedName>
</protein>
<evidence type="ECO:0000313" key="1">
    <source>
        <dbReference type="EMBL" id="KAJ8883884.1"/>
    </source>
</evidence>
<sequence>MSSGGVFLPASIPGLPRRTTSDQGSNILTSLLALTLGHLGHYLPQLSDPAQPCGRKRIRRSLRRCQNKVKTREDVTEANMTVEAEAHEVLRRRIFVVMECVSVRPDGRSTDSLNALGEKSHMCVVVDTVYDRMMRLLLFLFRNNDDIQSLPSPLCPTCSRSGQLSKRTADYRPFTHKLAVCSQIHITRSREMRERQITNIYSLPCYEIFSFELGNLNVFLRGQEETASDTEVHAHTSGMAAGFIVTVSLNCLSQRLITSSAARERRVGAPRWVTWRLA</sequence>
<accession>A0ABQ9HI25</accession>
<dbReference type="Proteomes" id="UP001159363">
    <property type="component" value="Chromosome 4"/>
</dbReference>
<reference evidence="1 2" key="1">
    <citation type="submission" date="2023-02" db="EMBL/GenBank/DDBJ databases">
        <title>LHISI_Scaffold_Assembly.</title>
        <authorList>
            <person name="Stuart O.P."/>
            <person name="Cleave R."/>
            <person name="Magrath M.J.L."/>
            <person name="Mikheyev A.S."/>
        </authorList>
    </citation>
    <scope>NUCLEOTIDE SEQUENCE [LARGE SCALE GENOMIC DNA]</scope>
    <source>
        <strain evidence="1">Daus_M_001</strain>
        <tissue evidence="1">Leg muscle</tissue>
    </source>
</reference>
<gene>
    <name evidence="1" type="ORF">PR048_015739</name>
</gene>
<proteinExistence type="predicted"/>
<name>A0ABQ9HI25_9NEOP</name>
<comment type="caution">
    <text evidence="1">The sequence shown here is derived from an EMBL/GenBank/DDBJ whole genome shotgun (WGS) entry which is preliminary data.</text>
</comment>
<evidence type="ECO:0000313" key="2">
    <source>
        <dbReference type="Proteomes" id="UP001159363"/>
    </source>
</evidence>